<accession>A0ABY4M9U3</accession>
<reference evidence="1" key="1">
    <citation type="submission" date="2021-10" db="EMBL/GenBank/DDBJ databases">
        <title>Streptomyces nigrumlapis sp.nov.,an antimicrobial producing actinobacterium isolated from Black Gobi rocks.</title>
        <authorList>
            <person name="Wen Y."/>
            <person name="Zhang W."/>
            <person name="Liu X.G."/>
        </authorList>
    </citation>
    <scope>NUCLEOTIDE SEQUENCE</scope>
    <source>
        <strain evidence="1">ST13-2-2</strain>
    </source>
</reference>
<gene>
    <name evidence="1" type="ORF">K9S39_24240</name>
</gene>
<sequence>MTVAQENVQAPPDPRALVSPAAFAGITETVLTNNPDMDRTTAERIVAEAIKFEAACAQSRLRLKPSRVVDEGWHALILHTRVKAELARKIGLFVHHVPEPPGPERHDPDALVRTQDAIRAAGYVPDPELWAAPTDGTIAVAATCEHSEPPPAGCGADCSNTGPN</sequence>
<dbReference type="EMBL" id="CP086322">
    <property type="protein sequence ID" value="UQA94554.1"/>
    <property type="molecule type" value="Genomic_DNA"/>
</dbReference>
<organism evidence="1 2">
    <name type="scientific">Streptomyces halobius</name>
    <dbReference type="NCBI Taxonomy" id="2879846"/>
    <lineage>
        <taxon>Bacteria</taxon>
        <taxon>Bacillati</taxon>
        <taxon>Actinomycetota</taxon>
        <taxon>Actinomycetes</taxon>
        <taxon>Kitasatosporales</taxon>
        <taxon>Streptomycetaceae</taxon>
        <taxon>Streptomyces</taxon>
    </lineage>
</organism>
<dbReference type="Proteomes" id="UP000830115">
    <property type="component" value="Chromosome"/>
</dbReference>
<name>A0ABY4M9U3_9ACTN</name>
<evidence type="ECO:0000313" key="1">
    <source>
        <dbReference type="EMBL" id="UQA94554.1"/>
    </source>
</evidence>
<dbReference type="RefSeq" id="WP_248865423.1">
    <property type="nucleotide sequence ID" value="NZ_CP086322.1"/>
</dbReference>
<keyword evidence="2" id="KW-1185">Reference proteome</keyword>
<evidence type="ECO:0000313" key="2">
    <source>
        <dbReference type="Proteomes" id="UP000830115"/>
    </source>
</evidence>
<protein>
    <submittedName>
        <fullName evidence="1">Uncharacterized protein</fullName>
    </submittedName>
</protein>
<proteinExistence type="predicted"/>